<sequence length="155" mass="16589">MRAVIQRVTRASVTVDGSVISQIGTGLCVLLGVTHGDGAPEVEKIARKIAQLKVLRAADGTDEPNNRRSAEEAQAPVLLVSQFTLYADVRKGRKPSWSKAAPGEIADPLYEAVVRELRETYGLEVATGQFGAMMDVELVNDGPFTLLVEVEPASA</sequence>
<name>A0AAW9HMA0_9ACTO</name>
<dbReference type="HAMAP" id="MF_00518">
    <property type="entry name" value="Deacylase_Dtd"/>
    <property type="match status" value="1"/>
</dbReference>
<comment type="similarity">
    <text evidence="1 2">Belongs to the DTD family.</text>
</comment>
<keyword evidence="2" id="KW-0820">tRNA-binding</keyword>
<dbReference type="PANTHER" id="PTHR10472:SF5">
    <property type="entry name" value="D-AMINOACYL-TRNA DEACYLASE 1"/>
    <property type="match status" value="1"/>
</dbReference>
<comment type="catalytic activity">
    <reaction evidence="2">
        <text>glycyl-tRNA(Ala) + H2O = tRNA(Ala) + glycine + H(+)</text>
        <dbReference type="Rhea" id="RHEA:53744"/>
        <dbReference type="Rhea" id="RHEA-COMP:9657"/>
        <dbReference type="Rhea" id="RHEA-COMP:13640"/>
        <dbReference type="ChEBI" id="CHEBI:15377"/>
        <dbReference type="ChEBI" id="CHEBI:15378"/>
        <dbReference type="ChEBI" id="CHEBI:57305"/>
        <dbReference type="ChEBI" id="CHEBI:78442"/>
        <dbReference type="ChEBI" id="CHEBI:78522"/>
    </reaction>
</comment>
<dbReference type="GO" id="GO:0000049">
    <property type="term" value="F:tRNA binding"/>
    <property type="evidence" value="ECO:0007669"/>
    <property type="project" value="UniProtKB-UniRule"/>
</dbReference>
<organism evidence="3 4">
    <name type="scientific">Actinotignum timonense</name>
    <dbReference type="NCBI Taxonomy" id="1870995"/>
    <lineage>
        <taxon>Bacteria</taxon>
        <taxon>Bacillati</taxon>
        <taxon>Actinomycetota</taxon>
        <taxon>Actinomycetes</taxon>
        <taxon>Actinomycetales</taxon>
        <taxon>Actinomycetaceae</taxon>
        <taxon>Actinotignum</taxon>
    </lineage>
</organism>
<dbReference type="Proteomes" id="UP001288320">
    <property type="component" value="Unassembled WGS sequence"/>
</dbReference>
<evidence type="ECO:0000313" key="4">
    <source>
        <dbReference type="Proteomes" id="UP001288320"/>
    </source>
</evidence>
<comment type="catalytic activity">
    <reaction evidence="2">
        <text>a D-aminoacyl-tRNA + H2O = a tRNA + a D-alpha-amino acid + H(+)</text>
        <dbReference type="Rhea" id="RHEA:13953"/>
        <dbReference type="Rhea" id="RHEA-COMP:10123"/>
        <dbReference type="Rhea" id="RHEA-COMP:10124"/>
        <dbReference type="ChEBI" id="CHEBI:15377"/>
        <dbReference type="ChEBI" id="CHEBI:15378"/>
        <dbReference type="ChEBI" id="CHEBI:59871"/>
        <dbReference type="ChEBI" id="CHEBI:78442"/>
        <dbReference type="ChEBI" id="CHEBI:79333"/>
        <dbReference type="EC" id="3.1.1.96"/>
    </reaction>
</comment>
<dbReference type="InterPro" id="IPR003732">
    <property type="entry name" value="Daa-tRNA_deacyls_DTD"/>
</dbReference>
<dbReference type="RefSeq" id="WP_320753076.1">
    <property type="nucleotide sequence ID" value="NZ_JAWNFV010000007.1"/>
</dbReference>
<dbReference type="NCBIfam" id="TIGR00256">
    <property type="entry name" value="D-aminoacyl-tRNA deacylase"/>
    <property type="match status" value="1"/>
</dbReference>
<dbReference type="Pfam" id="PF02580">
    <property type="entry name" value="Tyr_Deacylase"/>
    <property type="match status" value="1"/>
</dbReference>
<dbReference type="InterPro" id="IPR023509">
    <property type="entry name" value="DTD-like_sf"/>
</dbReference>
<keyword evidence="2" id="KW-0694">RNA-binding</keyword>
<comment type="subcellular location">
    <subcellularLocation>
        <location evidence="2">Cytoplasm</location>
    </subcellularLocation>
</comment>
<dbReference type="GO" id="GO:0005737">
    <property type="term" value="C:cytoplasm"/>
    <property type="evidence" value="ECO:0007669"/>
    <property type="project" value="UniProtKB-SubCell"/>
</dbReference>
<dbReference type="EC" id="3.1.1.-" evidence="2"/>
<gene>
    <name evidence="2 3" type="primary">dtd</name>
    <name evidence="3" type="ORF">R6G74_04310</name>
</gene>
<comment type="caution">
    <text evidence="3">The sequence shown here is derived from an EMBL/GenBank/DDBJ whole genome shotgun (WGS) entry which is preliminary data.</text>
</comment>
<evidence type="ECO:0000256" key="2">
    <source>
        <dbReference type="HAMAP-Rule" id="MF_00518"/>
    </source>
</evidence>
<dbReference type="GO" id="GO:0106026">
    <property type="term" value="F:Gly-tRNA(Ala) deacylase activity"/>
    <property type="evidence" value="ECO:0007669"/>
    <property type="project" value="UniProtKB-UniRule"/>
</dbReference>
<dbReference type="EC" id="3.1.1.96" evidence="2"/>
<feature type="short sequence motif" description="Gly-cisPro motif, important for rejection of L-amino acids" evidence="2">
    <location>
        <begin position="142"/>
        <end position="143"/>
    </location>
</feature>
<reference evidence="3" key="1">
    <citation type="submission" date="2023-10" db="EMBL/GenBank/DDBJ databases">
        <title>Whole Genome based description of the genera Actinobaculum and Actinotignum reveals a complex phylogenetic relationship within the species included in the genus Actinotignum.</title>
        <authorList>
            <person name="Jensen C.S."/>
            <person name="Dargis R."/>
            <person name="Kemp M."/>
            <person name="Christensen J.J."/>
        </authorList>
    </citation>
    <scope>NUCLEOTIDE SEQUENCE</scope>
    <source>
        <strain evidence="3">SLA_B245</strain>
    </source>
</reference>
<comment type="domain">
    <text evidence="2">A Gly-cisPro motif from one monomer fits into the active site of the other monomer to allow specific chiral rejection of L-amino acids.</text>
</comment>
<dbReference type="GO" id="GO:0051500">
    <property type="term" value="F:D-tyrosyl-tRNA(Tyr) deacylase activity"/>
    <property type="evidence" value="ECO:0007669"/>
    <property type="project" value="TreeGrafter"/>
</dbReference>
<protein>
    <recommendedName>
        <fullName evidence="2">D-aminoacyl-tRNA deacylase</fullName>
        <shortName evidence="2">DTD</shortName>
        <ecNumber evidence="2">3.1.1.96</ecNumber>
    </recommendedName>
    <alternativeName>
        <fullName evidence="2">Gly-tRNA(Ala) deacylase</fullName>
        <ecNumber evidence="2">3.1.1.-</ecNumber>
    </alternativeName>
</protein>
<proteinExistence type="inferred from homology"/>
<dbReference type="EMBL" id="JAWNFV010000007">
    <property type="protein sequence ID" value="MDY5140536.1"/>
    <property type="molecule type" value="Genomic_DNA"/>
</dbReference>
<dbReference type="PANTHER" id="PTHR10472">
    <property type="entry name" value="D-TYROSYL-TRNA TYR DEACYLASE"/>
    <property type="match status" value="1"/>
</dbReference>
<keyword evidence="2" id="KW-0963">Cytoplasm</keyword>
<keyword evidence="2 3" id="KW-0378">Hydrolase</keyword>
<dbReference type="SUPFAM" id="SSF69500">
    <property type="entry name" value="DTD-like"/>
    <property type="match status" value="1"/>
</dbReference>
<dbReference type="GO" id="GO:0019478">
    <property type="term" value="P:D-amino acid catabolic process"/>
    <property type="evidence" value="ECO:0007669"/>
    <property type="project" value="UniProtKB-UniRule"/>
</dbReference>
<comment type="function">
    <text evidence="2">An aminoacyl-tRNA editing enzyme that deacylates mischarged D-aminoacyl-tRNAs. Also deacylates mischarged glycyl-tRNA(Ala), protecting cells against glycine mischarging by AlaRS. Acts via tRNA-based rather than protein-based catalysis; rejects L-amino acids rather than detecting D-amino acids in the active site. By recycling D-aminoacyl-tRNA to D-amino acids and free tRNA molecules, this enzyme counteracts the toxicity associated with the formation of D-aminoacyl-tRNA entities in vivo and helps enforce protein L-homochirality.</text>
</comment>
<dbReference type="FunFam" id="3.50.80.10:FF:000001">
    <property type="entry name" value="D-aminoacyl-tRNA deacylase"/>
    <property type="match status" value="1"/>
</dbReference>
<evidence type="ECO:0000313" key="3">
    <source>
        <dbReference type="EMBL" id="MDY5140536.1"/>
    </source>
</evidence>
<evidence type="ECO:0000256" key="1">
    <source>
        <dbReference type="ARBA" id="ARBA00009673"/>
    </source>
</evidence>
<dbReference type="Gene3D" id="3.50.80.10">
    <property type="entry name" value="D-tyrosyl-tRNA(Tyr) deacylase"/>
    <property type="match status" value="1"/>
</dbReference>
<accession>A0AAW9HMA0</accession>
<dbReference type="AlphaFoldDB" id="A0AAW9HMA0"/>
<dbReference type="GO" id="GO:0043908">
    <property type="term" value="F:Ser(Gly)-tRNA(Ala) hydrolase activity"/>
    <property type="evidence" value="ECO:0007669"/>
    <property type="project" value="UniProtKB-UniRule"/>
</dbReference>
<comment type="subunit">
    <text evidence="2">Homodimer.</text>
</comment>